<feature type="domain" description="SHSP" evidence="5">
    <location>
        <begin position="88"/>
        <end position="201"/>
    </location>
</feature>
<evidence type="ECO:0000313" key="6">
    <source>
        <dbReference type="EMBL" id="KAI5063942.1"/>
    </source>
</evidence>
<organism evidence="6 7">
    <name type="scientific">Adiantum capillus-veneris</name>
    <name type="common">Maidenhair fern</name>
    <dbReference type="NCBI Taxonomy" id="13818"/>
    <lineage>
        <taxon>Eukaryota</taxon>
        <taxon>Viridiplantae</taxon>
        <taxon>Streptophyta</taxon>
        <taxon>Embryophyta</taxon>
        <taxon>Tracheophyta</taxon>
        <taxon>Polypodiopsida</taxon>
        <taxon>Polypodiidae</taxon>
        <taxon>Polypodiales</taxon>
        <taxon>Pteridineae</taxon>
        <taxon>Pteridaceae</taxon>
        <taxon>Vittarioideae</taxon>
        <taxon>Adiantum</taxon>
    </lineage>
</organism>
<comment type="caution">
    <text evidence="6">The sequence shown here is derived from an EMBL/GenBank/DDBJ whole genome shotgun (WGS) entry which is preliminary data.</text>
</comment>
<gene>
    <name evidence="6" type="ORF">GOP47_0020612</name>
</gene>
<dbReference type="PROSITE" id="PS01031">
    <property type="entry name" value="SHSP"/>
    <property type="match status" value="1"/>
</dbReference>
<dbReference type="InterPro" id="IPR002068">
    <property type="entry name" value="A-crystallin/Hsp20_dom"/>
</dbReference>
<dbReference type="PANTHER" id="PTHR46733:SF4">
    <property type="entry name" value="HEAT SHOCK PROTEIN 21, CHLOROPLASTIC"/>
    <property type="match status" value="1"/>
</dbReference>
<dbReference type="Pfam" id="PF00011">
    <property type="entry name" value="HSP20"/>
    <property type="match status" value="1"/>
</dbReference>
<dbReference type="AlphaFoldDB" id="A0A9D4UAA5"/>
<feature type="signal peptide" evidence="4">
    <location>
        <begin position="1"/>
        <end position="20"/>
    </location>
</feature>
<evidence type="ECO:0000259" key="5">
    <source>
        <dbReference type="PROSITE" id="PS01031"/>
    </source>
</evidence>
<proteinExistence type="inferred from homology"/>
<sequence>MALLVKRLSFLPFLVSRAPGSGVESYIAARTFATRRSANRAPDVVLSAEDDTTTTDEDEDIQDNVEVQFDNAVQAVDDTTDVYVVPCRVSLPTQRRAWATAQDENAVRFRMDMPGIAKENVKVYVDDGKLVVRGRYADKRIIAELEENVDEEASVLADNVGVYSAELFLPENVQVDKIKSQMKDGMLLVTAPKNVVNIAVE</sequence>
<dbReference type="SUPFAM" id="SSF49764">
    <property type="entry name" value="HSP20-like chaperones"/>
    <property type="match status" value="1"/>
</dbReference>
<dbReference type="GO" id="GO:0009408">
    <property type="term" value="P:response to heat"/>
    <property type="evidence" value="ECO:0007669"/>
    <property type="project" value="InterPro"/>
</dbReference>
<keyword evidence="1" id="KW-0346">Stress response</keyword>
<dbReference type="OrthoDB" id="1431247at2759"/>
<dbReference type="EMBL" id="JABFUD020000020">
    <property type="protein sequence ID" value="KAI5063942.1"/>
    <property type="molecule type" value="Genomic_DNA"/>
</dbReference>
<protein>
    <recommendedName>
        <fullName evidence="5">SHSP domain-containing protein</fullName>
    </recommendedName>
</protein>
<dbReference type="Gene3D" id="2.60.40.790">
    <property type="match status" value="1"/>
</dbReference>
<evidence type="ECO:0000256" key="1">
    <source>
        <dbReference type="ARBA" id="ARBA00023016"/>
    </source>
</evidence>
<dbReference type="PANTHER" id="PTHR46733">
    <property type="entry name" value="26.5 KDA HEAT SHOCK PROTEIN, MITOCHONDRIAL"/>
    <property type="match status" value="1"/>
</dbReference>
<dbReference type="InterPro" id="IPR044587">
    <property type="entry name" value="HSP21-like"/>
</dbReference>
<comment type="similarity">
    <text evidence="2 3">Belongs to the small heat shock protein (HSP20) family.</text>
</comment>
<evidence type="ECO:0000256" key="2">
    <source>
        <dbReference type="PROSITE-ProRule" id="PRU00285"/>
    </source>
</evidence>
<feature type="chain" id="PRO_5039324117" description="SHSP domain-containing protein" evidence="4">
    <location>
        <begin position="21"/>
        <end position="201"/>
    </location>
</feature>
<dbReference type="CDD" id="cd06464">
    <property type="entry name" value="ACD_sHsps-like"/>
    <property type="match status" value="1"/>
</dbReference>
<accession>A0A9D4UAA5</accession>
<evidence type="ECO:0000313" key="7">
    <source>
        <dbReference type="Proteomes" id="UP000886520"/>
    </source>
</evidence>
<evidence type="ECO:0000256" key="3">
    <source>
        <dbReference type="RuleBase" id="RU003616"/>
    </source>
</evidence>
<keyword evidence="7" id="KW-1185">Reference proteome</keyword>
<reference evidence="6" key="1">
    <citation type="submission" date="2021-01" db="EMBL/GenBank/DDBJ databases">
        <title>Adiantum capillus-veneris genome.</title>
        <authorList>
            <person name="Fang Y."/>
            <person name="Liao Q."/>
        </authorList>
    </citation>
    <scope>NUCLEOTIDE SEQUENCE</scope>
    <source>
        <strain evidence="6">H3</strain>
        <tissue evidence="6">Leaf</tissue>
    </source>
</reference>
<evidence type="ECO:0000256" key="4">
    <source>
        <dbReference type="SAM" id="SignalP"/>
    </source>
</evidence>
<dbReference type="InterPro" id="IPR008978">
    <property type="entry name" value="HSP20-like_chaperone"/>
</dbReference>
<dbReference type="Proteomes" id="UP000886520">
    <property type="component" value="Chromosome 20"/>
</dbReference>
<name>A0A9D4UAA5_ADICA</name>
<keyword evidence="4" id="KW-0732">Signal</keyword>